<dbReference type="PANTHER" id="PTHR46797">
    <property type="entry name" value="HTH-TYPE TRANSCRIPTIONAL REGULATOR"/>
    <property type="match status" value="1"/>
</dbReference>
<dbReference type="GO" id="GO:0003700">
    <property type="term" value="F:DNA-binding transcription factor activity"/>
    <property type="evidence" value="ECO:0007669"/>
    <property type="project" value="TreeGrafter"/>
</dbReference>
<reference evidence="3 4" key="1">
    <citation type="submission" date="2016-10" db="EMBL/GenBank/DDBJ databases">
        <authorList>
            <person name="de Groot N.N."/>
        </authorList>
    </citation>
    <scope>NUCLEOTIDE SEQUENCE [LARGE SCALE GENOMIC DNA]</scope>
    <source>
        <strain evidence="3 4">DSM 18180</strain>
    </source>
</reference>
<dbReference type="InterPro" id="IPR050807">
    <property type="entry name" value="TransReg_Diox_bact_type"/>
</dbReference>
<evidence type="ECO:0000313" key="4">
    <source>
        <dbReference type="Proteomes" id="UP000182544"/>
    </source>
</evidence>
<dbReference type="CDD" id="cd00093">
    <property type="entry name" value="HTH_XRE"/>
    <property type="match status" value="1"/>
</dbReference>
<dbReference type="STRING" id="369401.SAMN05428642_101367"/>
<feature type="domain" description="HTH cro/C1-type" evidence="2">
    <location>
        <begin position="17"/>
        <end position="71"/>
    </location>
</feature>
<accession>A0A1K2IB78</accession>
<dbReference type="SMART" id="SM00530">
    <property type="entry name" value="HTH_XRE"/>
    <property type="match status" value="1"/>
</dbReference>
<dbReference type="OrthoDB" id="678057at2"/>
<dbReference type="RefSeq" id="WP_072400030.1">
    <property type="nucleotide sequence ID" value="NZ_FPKV01000001.1"/>
</dbReference>
<gene>
    <name evidence="3" type="ORF">SAMN05428642_101367</name>
</gene>
<organism evidence="3 4">
    <name type="scientific">Flaviramulus basaltis</name>
    <dbReference type="NCBI Taxonomy" id="369401"/>
    <lineage>
        <taxon>Bacteria</taxon>
        <taxon>Pseudomonadati</taxon>
        <taxon>Bacteroidota</taxon>
        <taxon>Flavobacteriia</taxon>
        <taxon>Flavobacteriales</taxon>
        <taxon>Flavobacteriaceae</taxon>
        <taxon>Flaviramulus</taxon>
    </lineage>
</organism>
<dbReference type="Pfam" id="PF01381">
    <property type="entry name" value="HTH_3"/>
    <property type="match status" value="1"/>
</dbReference>
<evidence type="ECO:0000256" key="1">
    <source>
        <dbReference type="ARBA" id="ARBA00023125"/>
    </source>
</evidence>
<sequence>MEEEAKKQMLKAFGSNLKKIRKERGFSYRELAQLCDVDHSQISKIEKGLISIQITTLVELSKGLEIHPKELLDFDFKLGHNN</sequence>
<evidence type="ECO:0000259" key="2">
    <source>
        <dbReference type="PROSITE" id="PS50943"/>
    </source>
</evidence>
<dbReference type="PROSITE" id="PS50943">
    <property type="entry name" value="HTH_CROC1"/>
    <property type="match status" value="1"/>
</dbReference>
<name>A0A1K2IB78_9FLAO</name>
<dbReference type="GO" id="GO:0005829">
    <property type="term" value="C:cytosol"/>
    <property type="evidence" value="ECO:0007669"/>
    <property type="project" value="TreeGrafter"/>
</dbReference>
<proteinExistence type="predicted"/>
<dbReference type="InterPro" id="IPR010982">
    <property type="entry name" value="Lambda_DNA-bd_dom_sf"/>
</dbReference>
<dbReference type="Gene3D" id="1.10.260.40">
    <property type="entry name" value="lambda repressor-like DNA-binding domains"/>
    <property type="match status" value="1"/>
</dbReference>
<dbReference type="EMBL" id="FPKV01000001">
    <property type="protein sequence ID" value="SFZ89530.1"/>
    <property type="molecule type" value="Genomic_DNA"/>
</dbReference>
<dbReference type="AlphaFoldDB" id="A0A1K2IB78"/>
<keyword evidence="1" id="KW-0238">DNA-binding</keyword>
<dbReference type="Proteomes" id="UP000182544">
    <property type="component" value="Unassembled WGS sequence"/>
</dbReference>
<dbReference type="InterPro" id="IPR001387">
    <property type="entry name" value="Cro/C1-type_HTH"/>
</dbReference>
<protein>
    <submittedName>
        <fullName evidence="3">Helix-turn-helix</fullName>
    </submittedName>
</protein>
<dbReference type="SUPFAM" id="SSF47413">
    <property type="entry name" value="lambda repressor-like DNA-binding domains"/>
    <property type="match status" value="1"/>
</dbReference>
<dbReference type="PANTHER" id="PTHR46797:SF1">
    <property type="entry name" value="METHYLPHOSPHONATE SYNTHASE"/>
    <property type="match status" value="1"/>
</dbReference>
<evidence type="ECO:0000313" key="3">
    <source>
        <dbReference type="EMBL" id="SFZ89530.1"/>
    </source>
</evidence>
<dbReference type="GO" id="GO:0003677">
    <property type="term" value="F:DNA binding"/>
    <property type="evidence" value="ECO:0007669"/>
    <property type="project" value="UniProtKB-KW"/>
</dbReference>
<keyword evidence="4" id="KW-1185">Reference proteome</keyword>